<accession>A0ABP7AH56</accession>
<name>A0ABP7AH56_9ACTN</name>
<proteinExistence type="predicted"/>
<feature type="domain" description="DUF5655" evidence="1">
    <location>
        <begin position="31"/>
        <end position="137"/>
    </location>
</feature>
<reference evidence="3" key="1">
    <citation type="journal article" date="2019" name="Int. J. Syst. Evol. Microbiol.">
        <title>The Global Catalogue of Microorganisms (GCM) 10K type strain sequencing project: providing services to taxonomists for standard genome sequencing and annotation.</title>
        <authorList>
            <consortium name="The Broad Institute Genomics Platform"/>
            <consortium name="The Broad Institute Genome Sequencing Center for Infectious Disease"/>
            <person name="Wu L."/>
            <person name="Ma J."/>
        </authorList>
    </citation>
    <scope>NUCLEOTIDE SEQUENCE [LARGE SCALE GENOMIC DNA]</scope>
    <source>
        <strain evidence="3">JCM 16929</strain>
    </source>
</reference>
<dbReference type="RefSeq" id="WP_344807637.1">
    <property type="nucleotide sequence ID" value="NZ_BAABAB010000029.1"/>
</dbReference>
<sequence>MSPELWHCPHCGRTFANRNQNHTCAPLGDLDRHFEGKDPAVRQSFDAVLAVVDALGPVEVLAEKSRIALHVRMSFAAFTPRRHTLPGHLVLARVVDSPRWDRVQTFSPRNVLHAFMLSGPHEVDAEFAGWLAEAYDVGAQRHLRRPADPDSPGSESWMRE</sequence>
<comment type="caution">
    <text evidence="2">The sequence shown here is derived from an EMBL/GenBank/DDBJ whole genome shotgun (WGS) entry which is preliminary data.</text>
</comment>
<dbReference type="Pfam" id="PF18899">
    <property type="entry name" value="DUF5655"/>
    <property type="match status" value="1"/>
</dbReference>
<evidence type="ECO:0000259" key="1">
    <source>
        <dbReference type="Pfam" id="PF18899"/>
    </source>
</evidence>
<organism evidence="2 3">
    <name type="scientific">Microlunatus ginsengisoli</name>
    <dbReference type="NCBI Taxonomy" id="363863"/>
    <lineage>
        <taxon>Bacteria</taxon>
        <taxon>Bacillati</taxon>
        <taxon>Actinomycetota</taxon>
        <taxon>Actinomycetes</taxon>
        <taxon>Propionibacteriales</taxon>
        <taxon>Propionibacteriaceae</taxon>
        <taxon>Microlunatus</taxon>
    </lineage>
</organism>
<dbReference type="Proteomes" id="UP001501490">
    <property type="component" value="Unassembled WGS sequence"/>
</dbReference>
<keyword evidence="3" id="KW-1185">Reference proteome</keyword>
<gene>
    <name evidence="2" type="ORF">GCM10022236_38650</name>
</gene>
<evidence type="ECO:0000313" key="2">
    <source>
        <dbReference type="EMBL" id="GAA3632385.1"/>
    </source>
</evidence>
<dbReference type="InterPro" id="IPR043714">
    <property type="entry name" value="DUF5655"/>
</dbReference>
<protein>
    <recommendedName>
        <fullName evidence="1">DUF5655 domain-containing protein</fullName>
    </recommendedName>
</protein>
<dbReference type="EMBL" id="BAABAB010000029">
    <property type="protein sequence ID" value="GAA3632385.1"/>
    <property type="molecule type" value="Genomic_DNA"/>
</dbReference>
<evidence type="ECO:0000313" key="3">
    <source>
        <dbReference type="Proteomes" id="UP001501490"/>
    </source>
</evidence>